<dbReference type="EMBL" id="CP078145">
    <property type="protein sequence ID" value="QXN94768.1"/>
    <property type="molecule type" value="Genomic_DNA"/>
</dbReference>
<evidence type="ECO:0000313" key="2">
    <source>
        <dbReference type="EMBL" id="QXN94768.1"/>
    </source>
</evidence>
<keyword evidence="3" id="KW-1185">Reference proteome</keyword>
<dbReference type="Proteomes" id="UP000694257">
    <property type="component" value="Chromosome"/>
</dbReference>
<gene>
    <name evidence="2" type="ORF">KV110_17990</name>
</gene>
<proteinExistence type="predicted"/>
<dbReference type="RefSeq" id="WP_218477425.1">
    <property type="nucleotide sequence ID" value="NZ_BAABJN010000007.1"/>
</dbReference>
<name>A0ABX8RYZ5_NOCIO</name>
<feature type="region of interest" description="Disordered" evidence="1">
    <location>
        <begin position="72"/>
        <end position="97"/>
    </location>
</feature>
<protein>
    <submittedName>
        <fullName evidence="2">Uncharacterized protein</fullName>
    </submittedName>
</protein>
<accession>A0ABX8RYZ5</accession>
<sequence>MSTAPDQERWSAALADRSALLLCFEAVGYARGYCDAAGLGSGDAIDFGHSFAVLVAARGSRPSIQDAWQNWRNGKPLNHIGGQPGPPSGSGEDRFST</sequence>
<reference evidence="2 3" key="1">
    <citation type="submission" date="2021-07" db="EMBL/GenBank/DDBJ databases">
        <title>Whole Genome Sequence of Nocardia Iowensis.</title>
        <authorList>
            <person name="Lamm A."/>
            <person name="Collins-Fairclough A.M."/>
            <person name="Bunk B."/>
            <person name="Sproer C."/>
        </authorList>
    </citation>
    <scope>NUCLEOTIDE SEQUENCE [LARGE SCALE GENOMIC DNA]</scope>
    <source>
        <strain evidence="2 3">NRRL 5646</strain>
    </source>
</reference>
<evidence type="ECO:0000313" key="3">
    <source>
        <dbReference type="Proteomes" id="UP000694257"/>
    </source>
</evidence>
<organism evidence="2 3">
    <name type="scientific">Nocardia iowensis</name>
    <dbReference type="NCBI Taxonomy" id="204891"/>
    <lineage>
        <taxon>Bacteria</taxon>
        <taxon>Bacillati</taxon>
        <taxon>Actinomycetota</taxon>
        <taxon>Actinomycetes</taxon>
        <taxon>Mycobacteriales</taxon>
        <taxon>Nocardiaceae</taxon>
        <taxon>Nocardia</taxon>
    </lineage>
</organism>
<evidence type="ECO:0000256" key="1">
    <source>
        <dbReference type="SAM" id="MobiDB-lite"/>
    </source>
</evidence>